<dbReference type="InterPro" id="IPR025483">
    <property type="entry name" value="Lipase_euk"/>
</dbReference>
<sequence length="397" mass="45280">MWYLFKVMSFILILGTTHGAFRSRRSVNPEANMNISQMISYWGYPGEVHDVVTEDGYILGLYRIPYGKANNDNSAQKLVVYLQHGLLTSGSSWVSNLPNNSLGFILADAGYDVWLGNSRGTTWSRKHLYLKTNSKEFWAFSFDEMAKYDLPASIDFIVKHTGQKEIFYVGHSQGTTIAFITFSTIPKIAEKVKIFFALAPVFSIKYSNSPLIKMAYKWKSVIKAFVGNKGFLPNTSFKRFVGSKLCPLKIFGKICREVLFLMYGCDLENLNMGHMDVYMSHNPAGTSVQNMLHWSQLFNSSRLRAFDWGSPVLNWMHFNQTTSPFYNVTCMNVSTSTWNGARDVLADPQDVNNLLSEITNHIYHKTISSYNHIDLLFGLDVYHQVYREIIDIIQGTL</sequence>
<evidence type="ECO:0000256" key="7">
    <source>
        <dbReference type="PIRSR" id="PIRSR000862-1"/>
    </source>
</evidence>
<feature type="active site" description="Charge relay system" evidence="7">
    <location>
        <position position="372"/>
    </location>
</feature>
<dbReference type="PANTHER" id="PTHR11005">
    <property type="entry name" value="LYSOSOMAL ACID LIPASE-RELATED"/>
    <property type="match status" value="1"/>
</dbReference>
<dbReference type="InterPro" id="IPR022742">
    <property type="entry name" value="Hydrolase_4"/>
</dbReference>
<proteinExistence type="inferred from homology"/>
<comment type="similarity">
    <text evidence="2 6">Belongs to the AB hydrolase superfamily. Lipase family.</text>
</comment>
<reference evidence="12" key="1">
    <citation type="submission" date="2025-08" db="UniProtKB">
        <authorList>
            <consortium name="RefSeq"/>
        </authorList>
    </citation>
    <scope>IDENTIFICATION</scope>
    <source>
        <tissue evidence="12">Whole blood</tissue>
    </source>
</reference>
<evidence type="ECO:0000256" key="5">
    <source>
        <dbReference type="ARBA" id="ARBA00051822"/>
    </source>
</evidence>
<feature type="signal peptide" evidence="8">
    <location>
        <begin position="1"/>
        <end position="19"/>
    </location>
</feature>
<keyword evidence="11" id="KW-1185">Reference proteome</keyword>
<evidence type="ECO:0000256" key="4">
    <source>
        <dbReference type="ARBA" id="ARBA00050265"/>
    </source>
</evidence>
<keyword evidence="8" id="KW-0732">Signal</keyword>
<evidence type="ECO:0000313" key="12">
    <source>
        <dbReference type="RefSeq" id="XP_053766144.1"/>
    </source>
</evidence>
<evidence type="ECO:0000256" key="6">
    <source>
        <dbReference type="PIRNR" id="PIRNR000862"/>
    </source>
</evidence>
<keyword evidence="6" id="KW-0378">Hydrolase</keyword>
<evidence type="ECO:0000256" key="1">
    <source>
        <dbReference type="ARBA" id="ARBA00001024"/>
    </source>
</evidence>
<protein>
    <recommendedName>
        <fullName evidence="6">Lipase</fullName>
    </recommendedName>
</protein>
<dbReference type="Proteomes" id="UP001165780">
    <property type="component" value="Unplaced"/>
</dbReference>
<feature type="active site" description="Nucleophile" evidence="7">
    <location>
        <position position="172"/>
    </location>
</feature>
<gene>
    <name evidence="12" type="primary">LOC109255387</name>
</gene>
<comment type="catalytic activity">
    <reaction evidence="1">
        <text>a triacylglycerol + H2O = a diacylglycerol + a fatty acid + H(+)</text>
        <dbReference type="Rhea" id="RHEA:12044"/>
        <dbReference type="ChEBI" id="CHEBI:15377"/>
        <dbReference type="ChEBI" id="CHEBI:15378"/>
        <dbReference type="ChEBI" id="CHEBI:17855"/>
        <dbReference type="ChEBI" id="CHEBI:18035"/>
        <dbReference type="ChEBI" id="CHEBI:28868"/>
        <dbReference type="EC" id="3.1.1.3"/>
    </reaction>
</comment>
<feature type="domain" description="Partial AB-hydrolase lipase" evidence="9">
    <location>
        <begin position="35"/>
        <end position="97"/>
    </location>
</feature>
<dbReference type="InterPro" id="IPR006693">
    <property type="entry name" value="AB_hydrolase_lipase"/>
</dbReference>
<comment type="function">
    <text evidence="3">Catalyzes the hydrolysis of triacylglycerols to yield free fatty acids, diacylglycerol, monoacylglycerol, and glycerol. Shows a preferential hydrolysis at the sn-3 position of triacylglycerol.</text>
</comment>
<evidence type="ECO:0000259" key="9">
    <source>
        <dbReference type="Pfam" id="PF04083"/>
    </source>
</evidence>
<comment type="catalytic activity">
    <reaction evidence="4">
        <text>1,2,3-tri-(9Z-octadecenoyl)-glycerol + H2O = 1,2-di-(9Z-octadecenoyl)-sn-glycerol + (9Z)-octadecenoate + H(+)</text>
        <dbReference type="Rhea" id="RHEA:39931"/>
        <dbReference type="ChEBI" id="CHEBI:15377"/>
        <dbReference type="ChEBI" id="CHEBI:15378"/>
        <dbReference type="ChEBI" id="CHEBI:30823"/>
        <dbReference type="ChEBI" id="CHEBI:52333"/>
        <dbReference type="ChEBI" id="CHEBI:53753"/>
    </reaction>
    <physiologicalReaction direction="left-to-right" evidence="4">
        <dbReference type="Rhea" id="RHEA:39932"/>
    </physiologicalReaction>
</comment>
<feature type="active site" description="Charge relay system" evidence="7">
    <location>
        <position position="343"/>
    </location>
</feature>
<dbReference type="GeneID" id="109255387"/>
<dbReference type="PIRSF" id="PIRSF000862">
    <property type="entry name" value="Steryl_ester_lip"/>
    <property type="match status" value="1"/>
</dbReference>
<dbReference type="Pfam" id="PF04083">
    <property type="entry name" value="Abhydro_lipase"/>
    <property type="match status" value="1"/>
</dbReference>
<dbReference type="RefSeq" id="XP_053766144.1">
    <property type="nucleotide sequence ID" value="XM_053910169.1"/>
</dbReference>
<evidence type="ECO:0000256" key="8">
    <source>
        <dbReference type="SAM" id="SignalP"/>
    </source>
</evidence>
<dbReference type="SUPFAM" id="SSF53474">
    <property type="entry name" value="alpha/beta-Hydrolases"/>
    <property type="match status" value="1"/>
</dbReference>
<dbReference type="AlphaFoldDB" id="A0A9W2W5F1"/>
<dbReference type="GO" id="GO:0004806">
    <property type="term" value="F:triacylglycerol lipase activity"/>
    <property type="evidence" value="ECO:0007669"/>
    <property type="project" value="UniProtKB-EC"/>
</dbReference>
<dbReference type="InterPro" id="IPR029058">
    <property type="entry name" value="AB_hydrolase_fold"/>
</dbReference>
<dbReference type="Gene3D" id="3.40.50.1820">
    <property type="entry name" value="alpha/beta hydrolase"/>
    <property type="match status" value="1"/>
</dbReference>
<keyword evidence="6" id="KW-0443">Lipid metabolism</keyword>
<feature type="domain" description="Serine aminopeptidase S33" evidence="10">
    <location>
        <begin position="102"/>
        <end position="220"/>
    </location>
</feature>
<evidence type="ECO:0000259" key="10">
    <source>
        <dbReference type="Pfam" id="PF12146"/>
    </source>
</evidence>
<feature type="chain" id="PRO_5040842497" description="Lipase" evidence="8">
    <location>
        <begin position="20"/>
        <end position="397"/>
    </location>
</feature>
<evidence type="ECO:0000256" key="2">
    <source>
        <dbReference type="ARBA" id="ARBA00010701"/>
    </source>
</evidence>
<organism evidence="11 12">
    <name type="scientific">Panthera pardus</name>
    <name type="common">Leopard</name>
    <name type="synonym">Felis pardus</name>
    <dbReference type="NCBI Taxonomy" id="9691"/>
    <lineage>
        <taxon>Eukaryota</taxon>
        <taxon>Metazoa</taxon>
        <taxon>Chordata</taxon>
        <taxon>Craniata</taxon>
        <taxon>Vertebrata</taxon>
        <taxon>Euteleostomi</taxon>
        <taxon>Mammalia</taxon>
        <taxon>Eutheria</taxon>
        <taxon>Laurasiatheria</taxon>
        <taxon>Carnivora</taxon>
        <taxon>Feliformia</taxon>
        <taxon>Felidae</taxon>
        <taxon>Pantherinae</taxon>
        <taxon>Panthera</taxon>
    </lineage>
</organism>
<dbReference type="FunFam" id="3.40.50.1820:FF:000012">
    <property type="entry name" value="Lipase"/>
    <property type="match status" value="1"/>
</dbReference>
<dbReference type="Pfam" id="PF12146">
    <property type="entry name" value="Hydrolase_4"/>
    <property type="match status" value="1"/>
</dbReference>
<keyword evidence="6" id="KW-0442">Lipid degradation</keyword>
<name>A0A9W2W5F1_PANPR</name>
<evidence type="ECO:0000256" key="3">
    <source>
        <dbReference type="ARBA" id="ARBA00045163"/>
    </source>
</evidence>
<comment type="catalytic activity">
    <reaction evidence="5">
        <text>1,2,3-trioctanoylglycerol + H2O = 1,2-dioctanoyl-sn-glycerol + octanoate + H(+)</text>
        <dbReference type="Rhea" id="RHEA:40047"/>
        <dbReference type="ChEBI" id="CHEBI:15377"/>
        <dbReference type="ChEBI" id="CHEBI:15378"/>
        <dbReference type="ChEBI" id="CHEBI:25646"/>
        <dbReference type="ChEBI" id="CHEBI:76978"/>
        <dbReference type="ChEBI" id="CHEBI:76979"/>
    </reaction>
    <physiologicalReaction direction="left-to-right" evidence="5">
        <dbReference type="Rhea" id="RHEA:40048"/>
    </physiologicalReaction>
</comment>
<evidence type="ECO:0000313" key="11">
    <source>
        <dbReference type="Proteomes" id="UP001165780"/>
    </source>
</evidence>
<accession>A0A9W2W5F1</accession>
<dbReference type="GO" id="GO:0016042">
    <property type="term" value="P:lipid catabolic process"/>
    <property type="evidence" value="ECO:0007669"/>
    <property type="project" value="UniProtKB-KW"/>
</dbReference>